<evidence type="ECO:0000256" key="7">
    <source>
        <dbReference type="ARBA" id="ARBA00023125"/>
    </source>
</evidence>
<evidence type="ECO:0000256" key="3">
    <source>
        <dbReference type="ARBA" id="ARBA00022705"/>
    </source>
</evidence>
<reference evidence="15 16" key="1">
    <citation type="submission" date="2020-02" db="EMBL/GenBank/DDBJ databases">
        <title>Draft genome sequence of Limisphaera ngatamarikiensis NGM72.4T, a thermophilic Verrucomicrobia grouped in subdivision 3.</title>
        <authorList>
            <person name="Carere C.R."/>
            <person name="Steen J."/>
            <person name="Hugenholtz P."/>
            <person name="Stott M.B."/>
        </authorList>
    </citation>
    <scope>NUCLEOTIDE SEQUENCE [LARGE SCALE GENOMIC DNA]</scope>
    <source>
        <strain evidence="15 16">NGM72.4</strain>
    </source>
</reference>
<dbReference type="PRINTS" id="PR00051">
    <property type="entry name" value="DNAA"/>
</dbReference>
<dbReference type="PANTHER" id="PTHR30050:SF2">
    <property type="entry name" value="CHROMOSOMAL REPLICATION INITIATOR PROTEIN DNAA"/>
    <property type="match status" value="1"/>
</dbReference>
<feature type="binding site" evidence="8">
    <location>
        <position position="183"/>
    </location>
    <ligand>
        <name>ATP</name>
        <dbReference type="ChEBI" id="CHEBI:30616"/>
    </ligand>
</feature>
<dbReference type="Proteomes" id="UP000477311">
    <property type="component" value="Unassembled WGS sequence"/>
</dbReference>
<dbReference type="CDD" id="cd06571">
    <property type="entry name" value="Bac_DnaA_C"/>
    <property type="match status" value="1"/>
</dbReference>
<dbReference type="Pfam" id="PF00308">
    <property type="entry name" value="Bac_DnaA"/>
    <property type="match status" value="1"/>
</dbReference>
<keyword evidence="4 8" id="KW-0547">Nucleotide-binding</keyword>
<comment type="caution">
    <text evidence="15">The sequence shown here is derived from an EMBL/GenBank/DDBJ whole genome shotgun (WGS) entry which is preliminary data.</text>
</comment>
<dbReference type="InterPro" id="IPR010921">
    <property type="entry name" value="Trp_repressor/repl_initiator"/>
</dbReference>
<feature type="domain" description="AAA+ ATPase" evidence="13">
    <location>
        <begin position="168"/>
        <end position="298"/>
    </location>
</feature>
<feature type="domain" description="Chromosomal replication initiator DnaA C-terminal" evidence="14">
    <location>
        <begin position="380"/>
        <end position="449"/>
    </location>
</feature>
<comment type="similarity">
    <text evidence="1 8 11">Belongs to the DnaA family.</text>
</comment>
<dbReference type="PANTHER" id="PTHR30050">
    <property type="entry name" value="CHROMOSOMAL REPLICATION INITIATOR PROTEIN DNAA"/>
    <property type="match status" value="1"/>
</dbReference>
<dbReference type="CDD" id="cd00009">
    <property type="entry name" value="AAA"/>
    <property type="match status" value="1"/>
</dbReference>
<accession>A0A6M1RIN4</accession>
<evidence type="ECO:0000256" key="6">
    <source>
        <dbReference type="ARBA" id="ARBA00023121"/>
    </source>
</evidence>
<dbReference type="GO" id="GO:0005524">
    <property type="term" value="F:ATP binding"/>
    <property type="evidence" value="ECO:0007669"/>
    <property type="project" value="UniProtKB-UniRule"/>
</dbReference>
<dbReference type="InterPro" id="IPR024633">
    <property type="entry name" value="DnaA_N_dom"/>
</dbReference>
<dbReference type="Gene3D" id="1.10.1750.10">
    <property type="match status" value="1"/>
</dbReference>
<dbReference type="InterPro" id="IPR027417">
    <property type="entry name" value="P-loop_NTPase"/>
</dbReference>
<feature type="region of interest" description="Domain IV, binds dsDNA" evidence="8">
    <location>
        <begin position="352"/>
        <end position="472"/>
    </location>
</feature>
<dbReference type="SMART" id="SM00760">
    <property type="entry name" value="Bac_DnaA_C"/>
    <property type="match status" value="1"/>
</dbReference>
<evidence type="ECO:0000256" key="4">
    <source>
        <dbReference type="ARBA" id="ARBA00022741"/>
    </source>
</evidence>
<dbReference type="GO" id="GO:0006270">
    <property type="term" value="P:DNA replication initiation"/>
    <property type="evidence" value="ECO:0007669"/>
    <property type="project" value="UniProtKB-UniRule"/>
</dbReference>
<dbReference type="FunFam" id="3.40.50.300:FF:000668">
    <property type="entry name" value="Chromosomal replication initiator protein DnaA"/>
    <property type="match status" value="1"/>
</dbReference>
<feature type="region of interest" description="Disordered" evidence="12">
    <location>
        <begin position="97"/>
        <end position="133"/>
    </location>
</feature>
<dbReference type="NCBIfam" id="TIGR00362">
    <property type="entry name" value="DnaA"/>
    <property type="match status" value="1"/>
</dbReference>
<dbReference type="GO" id="GO:0005737">
    <property type="term" value="C:cytoplasm"/>
    <property type="evidence" value="ECO:0007669"/>
    <property type="project" value="UniProtKB-SubCell"/>
</dbReference>
<dbReference type="SUPFAM" id="SSF52540">
    <property type="entry name" value="P-loop containing nucleoside triphosphate hydrolases"/>
    <property type="match status" value="1"/>
</dbReference>
<keyword evidence="5 8" id="KW-0067">ATP-binding</keyword>
<evidence type="ECO:0000256" key="9">
    <source>
        <dbReference type="NCBIfam" id="TIGR00362"/>
    </source>
</evidence>
<comment type="function">
    <text evidence="8 10">Plays an essential role in the initiation and regulation of chromosomal replication. ATP-DnaA binds to the origin of replication (oriC) to initiate formation of the DNA replication initiation complex once per cell cycle. Binds the DnaA box (a 9 base pair repeat at the origin) and separates the double-stranded (ds)DNA. Forms a right-handed helical filament on oriC DNA; dsDNA binds to the exterior of the filament while single-stranded (ss)DNA is stabiized in the filament's interior. The ATP-DnaA-oriC complex binds and stabilizes one strand of the AT-rich DNA unwinding element (DUE), permitting loading of DNA polymerase. After initiation quickly degrades to an ADP-DnaA complex that is not apt for DNA replication. Binds acidic phospholipids.</text>
</comment>
<comment type="caution">
    <text evidence="8">Lacks conserved residue(s) required for the propagation of feature annotation.</text>
</comment>
<dbReference type="AlphaFoldDB" id="A0A6M1RIN4"/>
<name>A0A6M1RIN4_9BACT</name>
<feature type="binding site" evidence="8">
    <location>
        <position position="182"/>
    </location>
    <ligand>
        <name>ATP</name>
        <dbReference type="ChEBI" id="CHEBI:30616"/>
    </ligand>
</feature>
<organism evidence="15 16">
    <name type="scientific">Limisphaera ngatamarikiensis</name>
    <dbReference type="NCBI Taxonomy" id="1324935"/>
    <lineage>
        <taxon>Bacteria</taxon>
        <taxon>Pseudomonadati</taxon>
        <taxon>Verrucomicrobiota</taxon>
        <taxon>Verrucomicrobiia</taxon>
        <taxon>Limisphaerales</taxon>
        <taxon>Limisphaeraceae</taxon>
        <taxon>Limisphaera</taxon>
    </lineage>
</organism>
<dbReference type="GO" id="GO:0003688">
    <property type="term" value="F:DNA replication origin binding"/>
    <property type="evidence" value="ECO:0007669"/>
    <property type="project" value="UniProtKB-UniRule"/>
</dbReference>
<dbReference type="HAMAP" id="MF_00377">
    <property type="entry name" value="DnaA_bact"/>
    <property type="match status" value="1"/>
</dbReference>
<evidence type="ECO:0000256" key="1">
    <source>
        <dbReference type="ARBA" id="ARBA00006583"/>
    </source>
</evidence>
<evidence type="ECO:0000256" key="10">
    <source>
        <dbReference type="RuleBase" id="RU000577"/>
    </source>
</evidence>
<evidence type="ECO:0000313" key="16">
    <source>
        <dbReference type="Proteomes" id="UP000477311"/>
    </source>
</evidence>
<comment type="subcellular location">
    <subcellularLocation>
        <location evidence="8">Cytoplasm</location>
    </subcellularLocation>
</comment>
<feature type="binding site" evidence="8">
    <location>
        <position position="181"/>
    </location>
    <ligand>
        <name>ATP</name>
        <dbReference type="ChEBI" id="CHEBI:30616"/>
    </ligand>
</feature>
<comment type="subunit">
    <text evidence="8">Oligomerizes as a right-handed, spiral filament on DNA at oriC.</text>
</comment>
<protein>
    <recommendedName>
        <fullName evidence="8 9">Chromosomal replication initiator protein DnaA</fullName>
    </recommendedName>
</protein>
<evidence type="ECO:0000313" key="15">
    <source>
        <dbReference type="EMBL" id="NGO39928.1"/>
    </source>
</evidence>
<sequence>MLTQKQIEHGQRPGETEAQKIWASARKHLQTLLAPDIYRLWFAPVRALEQSNNTLVLGVANDFSGLWLQENYRSVLEDAIALASGRRMEVRFEVVGEMHGPKPESQETETAEPPTSSRSAAPAAAPPPKPGQEPLFNPKYTFETFVVGSNNNFAYASAMAVAQAPGKSYNPLFLYGGVGLGKTHLLHAIGQFVLGQKPRARVAYVSCERFTNEFIDALQNSSLVQFRKRYRQTDVLLIDDVQFLAGKERIQEEFFHTFNTLHEERKQIVLTCDRPASEIQGLEQRLVSRFEWGLVADLQPPDVEMRLAILRKKAELMNARLPDEIYEFLAKHIRSNIRRLEGALIRVVSYASLTGKPLTIPVVEGLLREILHEEGRSMVTIEAIQKKVAEHFDIRLSDMTSRRRPENIAFPRQIAMFLARRLTDHSLSAIGEAFGGRDHGTVLHACRLVQDRMDVDPNVRKVVLFLEQQLLR</sequence>
<dbReference type="InterPro" id="IPR001957">
    <property type="entry name" value="Chromosome_initiator_DnaA"/>
</dbReference>
<keyword evidence="7 8" id="KW-0238">DNA-binding</keyword>
<dbReference type="RefSeq" id="WP_165108319.1">
    <property type="nucleotide sequence ID" value="NZ_JAAKYA010000077.1"/>
</dbReference>
<feature type="binding site" evidence="8">
    <location>
        <position position="179"/>
    </location>
    <ligand>
        <name>ATP</name>
        <dbReference type="ChEBI" id="CHEBI:30616"/>
    </ligand>
</feature>
<dbReference type="InterPro" id="IPR013159">
    <property type="entry name" value="DnaA_C"/>
</dbReference>
<proteinExistence type="inferred from homology"/>
<evidence type="ECO:0000256" key="12">
    <source>
        <dbReference type="SAM" id="MobiDB-lite"/>
    </source>
</evidence>
<feature type="compositionally biased region" description="Low complexity" evidence="12">
    <location>
        <begin position="111"/>
        <end position="123"/>
    </location>
</feature>
<dbReference type="GO" id="GO:0008289">
    <property type="term" value="F:lipid binding"/>
    <property type="evidence" value="ECO:0007669"/>
    <property type="project" value="UniProtKB-KW"/>
</dbReference>
<evidence type="ECO:0000256" key="11">
    <source>
        <dbReference type="RuleBase" id="RU004227"/>
    </source>
</evidence>
<dbReference type="InterPro" id="IPR003593">
    <property type="entry name" value="AAA+_ATPase"/>
</dbReference>
<dbReference type="Pfam" id="PF08299">
    <property type="entry name" value="Bac_DnaA_C"/>
    <property type="match status" value="1"/>
</dbReference>
<keyword evidence="16" id="KW-1185">Reference proteome</keyword>
<dbReference type="InterPro" id="IPR013317">
    <property type="entry name" value="DnaA_dom"/>
</dbReference>
<keyword evidence="6 8" id="KW-0446">Lipid-binding</keyword>
<dbReference type="Gene3D" id="3.40.50.300">
    <property type="entry name" value="P-loop containing nucleotide triphosphate hydrolases"/>
    <property type="match status" value="1"/>
</dbReference>
<evidence type="ECO:0000256" key="2">
    <source>
        <dbReference type="ARBA" id="ARBA00022490"/>
    </source>
</evidence>
<dbReference type="SUPFAM" id="SSF48295">
    <property type="entry name" value="TrpR-like"/>
    <property type="match status" value="1"/>
</dbReference>
<dbReference type="InterPro" id="IPR020591">
    <property type="entry name" value="Chromosome_initiator_DnaA-like"/>
</dbReference>
<feature type="region of interest" description="Domain III, AAA+ region" evidence="8">
    <location>
        <begin position="135"/>
        <end position="351"/>
    </location>
</feature>
<dbReference type="Gene3D" id="3.30.300.180">
    <property type="match status" value="1"/>
</dbReference>
<keyword evidence="2 8" id="KW-0963">Cytoplasm</keyword>
<feature type="region of interest" description="Domain I, interacts with DnaA modulators" evidence="8">
    <location>
        <begin position="1"/>
        <end position="109"/>
    </location>
</feature>
<evidence type="ECO:0000259" key="13">
    <source>
        <dbReference type="SMART" id="SM00382"/>
    </source>
</evidence>
<evidence type="ECO:0000259" key="14">
    <source>
        <dbReference type="SMART" id="SM00760"/>
    </source>
</evidence>
<keyword evidence="3 8" id="KW-0235">DNA replication</keyword>
<comment type="domain">
    <text evidence="8">Domain I is involved in oligomerization and binding regulators, domain II is flexibile and of varying length in different bacteria, domain III forms the AAA+ region, while domain IV binds dsDNA.</text>
</comment>
<dbReference type="GO" id="GO:0005886">
    <property type="term" value="C:plasma membrane"/>
    <property type="evidence" value="ECO:0007669"/>
    <property type="project" value="TreeGrafter"/>
</dbReference>
<dbReference type="EMBL" id="JAAKYA010000077">
    <property type="protein sequence ID" value="NGO39928.1"/>
    <property type="molecule type" value="Genomic_DNA"/>
</dbReference>
<evidence type="ECO:0000256" key="5">
    <source>
        <dbReference type="ARBA" id="ARBA00022840"/>
    </source>
</evidence>
<dbReference type="Gene3D" id="1.10.8.60">
    <property type="match status" value="1"/>
</dbReference>
<evidence type="ECO:0000256" key="8">
    <source>
        <dbReference type="HAMAP-Rule" id="MF_00377"/>
    </source>
</evidence>
<dbReference type="SMART" id="SM00382">
    <property type="entry name" value="AAA"/>
    <property type="match status" value="1"/>
</dbReference>
<dbReference type="Pfam" id="PF11638">
    <property type="entry name" value="DnaA_N"/>
    <property type="match status" value="1"/>
</dbReference>
<dbReference type="GO" id="GO:0006275">
    <property type="term" value="P:regulation of DNA replication"/>
    <property type="evidence" value="ECO:0007669"/>
    <property type="project" value="UniProtKB-UniRule"/>
</dbReference>
<dbReference type="InterPro" id="IPR038454">
    <property type="entry name" value="DnaA_N_sf"/>
</dbReference>
<gene>
    <name evidence="8 15" type="primary">dnaA</name>
    <name evidence="15" type="ORF">G4L39_11080</name>
</gene>